<organism evidence="2 3">
    <name type="scientific">Paraburkholderia sprentiae WSM5005</name>
    <dbReference type="NCBI Taxonomy" id="754502"/>
    <lineage>
        <taxon>Bacteria</taxon>
        <taxon>Pseudomonadati</taxon>
        <taxon>Pseudomonadota</taxon>
        <taxon>Betaproteobacteria</taxon>
        <taxon>Burkholderiales</taxon>
        <taxon>Burkholderiaceae</taxon>
        <taxon>Paraburkholderia</taxon>
    </lineage>
</organism>
<evidence type="ECO:0000313" key="2">
    <source>
        <dbReference type="EMBL" id="QXE07121.1"/>
    </source>
</evidence>
<reference evidence="2" key="1">
    <citation type="submission" date="2016-09" db="EMBL/GenBank/DDBJ databases">
        <title>The Complete Genome of Burkholderia sprentiae wsm5005.</title>
        <authorList>
            <person name="De Meyer S."/>
            <person name="Wang P."/>
            <person name="Terpolilli J."/>
        </authorList>
    </citation>
    <scope>NUCLEOTIDE SEQUENCE [LARGE SCALE GENOMIC DNA]</scope>
    <source>
        <strain evidence="2">WSM5005</strain>
    </source>
</reference>
<protein>
    <submittedName>
        <fullName evidence="2">Uncharacterized protein</fullName>
    </submittedName>
</protein>
<proteinExistence type="predicted"/>
<keyword evidence="3" id="KW-1185">Reference proteome</keyword>
<dbReference type="KEGG" id="pspw:BJG93_35270"/>
<dbReference type="AlphaFoldDB" id="A0A8F4KIS3"/>
<gene>
    <name evidence="2" type="ORF">BJG93_35270</name>
</gene>
<dbReference type="EMBL" id="CP017561">
    <property type="protein sequence ID" value="QXE07121.1"/>
    <property type="molecule type" value="Genomic_DNA"/>
</dbReference>
<evidence type="ECO:0000256" key="1">
    <source>
        <dbReference type="SAM" id="MobiDB-lite"/>
    </source>
</evidence>
<name>A0A8F4KIS3_9BURK</name>
<feature type="region of interest" description="Disordered" evidence="1">
    <location>
        <begin position="48"/>
        <end position="69"/>
    </location>
</feature>
<dbReference type="Proteomes" id="UP000179860">
    <property type="component" value="Chromosome 1"/>
</dbReference>
<dbReference type="RefSeq" id="WP_154671832.1">
    <property type="nucleotide sequence ID" value="NZ_CP017561.2"/>
</dbReference>
<sequence>MMDSQSKAAGLSADGTGAKKRHYYIRGVKLGIATARVVSRILATEARRDATRSNGFACEQSGGQTNDDE</sequence>
<accession>A0A8F4KIS3</accession>
<evidence type="ECO:0000313" key="3">
    <source>
        <dbReference type="Proteomes" id="UP000179860"/>
    </source>
</evidence>